<dbReference type="Pfam" id="PF00654">
    <property type="entry name" value="Voltage_CLC"/>
    <property type="match status" value="1"/>
</dbReference>
<dbReference type="PANTHER" id="PTHR43427:SF9">
    <property type="entry name" value="ION-TRANSPORT PROTEIN YFEO-RELATED"/>
    <property type="match status" value="1"/>
</dbReference>
<feature type="transmembrane region" description="Helical" evidence="5">
    <location>
        <begin position="190"/>
        <end position="211"/>
    </location>
</feature>
<dbReference type="EMBL" id="BAABFB010000048">
    <property type="protein sequence ID" value="GAA4481507.1"/>
    <property type="molecule type" value="Genomic_DNA"/>
</dbReference>
<dbReference type="InterPro" id="IPR001807">
    <property type="entry name" value="ClC"/>
</dbReference>
<feature type="transmembrane region" description="Helical" evidence="5">
    <location>
        <begin position="357"/>
        <end position="373"/>
    </location>
</feature>
<keyword evidence="4 5" id="KW-0472">Membrane</keyword>
<name>A0ABP8P6I3_9NOCA</name>
<dbReference type="Proteomes" id="UP001501183">
    <property type="component" value="Unassembled WGS sequence"/>
</dbReference>
<dbReference type="InterPro" id="IPR014743">
    <property type="entry name" value="Cl-channel_core"/>
</dbReference>
<proteinExistence type="predicted"/>
<keyword evidence="2 5" id="KW-0812">Transmembrane</keyword>
<dbReference type="RefSeq" id="WP_345346229.1">
    <property type="nucleotide sequence ID" value="NZ_BAABFB010000048.1"/>
</dbReference>
<feature type="transmembrane region" description="Helical" evidence="5">
    <location>
        <begin position="380"/>
        <end position="407"/>
    </location>
</feature>
<feature type="transmembrane region" description="Helical" evidence="5">
    <location>
        <begin position="231"/>
        <end position="254"/>
    </location>
</feature>
<dbReference type="InterPro" id="IPR050368">
    <property type="entry name" value="ClC-type_chloride_channel"/>
</dbReference>
<dbReference type="PRINTS" id="PR00762">
    <property type="entry name" value="CLCHANNEL"/>
</dbReference>
<feature type="transmembrane region" description="Helical" evidence="5">
    <location>
        <begin position="154"/>
        <end position="178"/>
    </location>
</feature>
<feature type="transmembrane region" description="Helical" evidence="5">
    <location>
        <begin position="20"/>
        <end position="42"/>
    </location>
</feature>
<accession>A0ABP8P6I3</accession>
<dbReference type="PANTHER" id="PTHR43427">
    <property type="entry name" value="CHLORIDE CHANNEL PROTEIN CLC-E"/>
    <property type="match status" value="1"/>
</dbReference>
<gene>
    <name evidence="6" type="ORF">GCM10023094_29780</name>
</gene>
<feature type="transmembrane region" description="Helical" evidence="5">
    <location>
        <begin position="334"/>
        <end position="351"/>
    </location>
</feature>
<evidence type="ECO:0000256" key="5">
    <source>
        <dbReference type="SAM" id="Phobius"/>
    </source>
</evidence>
<feature type="transmembrane region" description="Helical" evidence="5">
    <location>
        <begin position="130"/>
        <end position="148"/>
    </location>
</feature>
<organism evidence="6 7">
    <name type="scientific">Rhodococcus olei</name>
    <dbReference type="NCBI Taxonomy" id="2161675"/>
    <lineage>
        <taxon>Bacteria</taxon>
        <taxon>Bacillati</taxon>
        <taxon>Actinomycetota</taxon>
        <taxon>Actinomycetes</taxon>
        <taxon>Mycobacteriales</taxon>
        <taxon>Nocardiaceae</taxon>
        <taxon>Rhodococcus</taxon>
    </lineage>
</organism>
<evidence type="ECO:0000313" key="7">
    <source>
        <dbReference type="Proteomes" id="UP001501183"/>
    </source>
</evidence>
<keyword evidence="3 5" id="KW-1133">Transmembrane helix</keyword>
<evidence type="ECO:0000256" key="1">
    <source>
        <dbReference type="ARBA" id="ARBA00004141"/>
    </source>
</evidence>
<protein>
    <submittedName>
        <fullName evidence="6">Ion channel protein</fullName>
    </submittedName>
</protein>
<evidence type="ECO:0000256" key="3">
    <source>
        <dbReference type="ARBA" id="ARBA00022989"/>
    </source>
</evidence>
<dbReference type="Gene3D" id="1.10.3080.10">
    <property type="entry name" value="Clc chloride channel"/>
    <property type="match status" value="1"/>
</dbReference>
<keyword evidence="7" id="KW-1185">Reference proteome</keyword>
<comment type="caution">
    <text evidence="6">The sequence shown here is derived from an EMBL/GenBank/DDBJ whole genome shotgun (WGS) entry which is preliminary data.</text>
</comment>
<dbReference type="CDD" id="cd00400">
    <property type="entry name" value="Voltage_gated_ClC"/>
    <property type="match status" value="1"/>
</dbReference>
<evidence type="ECO:0000313" key="6">
    <source>
        <dbReference type="EMBL" id="GAA4481507.1"/>
    </source>
</evidence>
<dbReference type="NCBIfam" id="NF002971">
    <property type="entry name" value="PRK03655.1"/>
    <property type="match status" value="1"/>
</dbReference>
<reference evidence="7" key="1">
    <citation type="journal article" date="2019" name="Int. J. Syst. Evol. Microbiol.">
        <title>The Global Catalogue of Microorganisms (GCM) 10K type strain sequencing project: providing services to taxonomists for standard genome sequencing and annotation.</title>
        <authorList>
            <consortium name="The Broad Institute Genomics Platform"/>
            <consortium name="The Broad Institute Genome Sequencing Center for Infectious Disease"/>
            <person name="Wu L."/>
            <person name="Ma J."/>
        </authorList>
    </citation>
    <scope>NUCLEOTIDE SEQUENCE [LARGE SCALE GENOMIC DNA]</scope>
    <source>
        <strain evidence="7">JCM 32206</strain>
    </source>
</reference>
<comment type="subcellular location">
    <subcellularLocation>
        <location evidence="1">Membrane</location>
        <topology evidence="1">Multi-pass membrane protein</topology>
    </subcellularLocation>
</comment>
<sequence length="431" mass="43858">MVTDTPAPAPAPTARQLAALAVPAVAVGVLCALTLLALSVLADRLQRLLWTTLPDWAGVADGSRLWTFGMLTAVGFVVGVIVWKVPGHAGPDPATTGLVSTPLTLPVLPGLALTILVGLAGGVSLGPENPIIAINTALTVWLVGRMWKKVPVEVAIMIAAAATIGAMFGTPVAAALVFTEVVAAQGDRQLWSTLFAPLVAAGAGALTMVFFASPALAVQVPAYDDPRLLDLVTGSAVALIAALLCLVAVYAFPVVHRAFHWLRNPVLAITAGGMVLGLLGALGGELTLFKGLDEMKELTASAGDKTTGELALITVVKLLALLVAAGCGFRGGRIFPAVFIGVGVGLTAHGALPDIPLAVAVASGVLGAVLVVARNGWLALFMGVTTVADIEVLPVLCIVVLPVWLLVARRPEMLIHTEPEAVPKAGAGAAA</sequence>
<feature type="transmembrane region" description="Helical" evidence="5">
    <location>
        <begin position="309"/>
        <end position="327"/>
    </location>
</feature>
<feature type="transmembrane region" description="Helical" evidence="5">
    <location>
        <begin position="103"/>
        <end position="123"/>
    </location>
</feature>
<dbReference type="SUPFAM" id="SSF81340">
    <property type="entry name" value="Clc chloride channel"/>
    <property type="match status" value="1"/>
</dbReference>
<feature type="transmembrane region" description="Helical" evidence="5">
    <location>
        <begin position="266"/>
        <end position="289"/>
    </location>
</feature>
<evidence type="ECO:0000256" key="4">
    <source>
        <dbReference type="ARBA" id="ARBA00023136"/>
    </source>
</evidence>
<evidence type="ECO:0000256" key="2">
    <source>
        <dbReference type="ARBA" id="ARBA00022692"/>
    </source>
</evidence>
<feature type="transmembrane region" description="Helical" evidence="5">
    <location>
        <begin position="63"/>
        <end position="83"/>
    </location>
</feature>